<keyword evidence="2" id="KW-1185">Reference proteome</keyword>
<organism evidence="1 2">
    <name type="scientific">Trametes pubescens</name>
    <name type="common">White-rot fungus</name>
    <dbReference type="NCBI Taxonomy" id="154538"/>
    <lineage>
        <taxon>Eukaryota</taxon>
        <taxon>Fungi</taxon>
        <taxon>Dikarya</taxon>
        <taxon>Basidiomycota</taxon>
        <taxon>Agaricomycotina</taxon>
        <taxon>Agaricomycetes</taxon>
        <taxon>Polyporales</taxon>
        <taxon>Polyporaceae</taxon>
        <taxon>Trametes</taxon>
    </lineage>
</organism>
<evidence type="ECO:0000313" key="1">
    <source>
        <dbReference type="EMBL" id="OJT13172.1"/>
    </source>
</evidence>
<protein>
    <submittedName>
        <fullName evidence="1">Uncharacterized protein</fullName>
    </submittedName>
</protein>
<name>A0A1M2W074_TRAPU</name>
<gene>
    <name evidence="1" type="ORF">TRAPUB_10263</name>
</gene>
<comment type="caution">
    <text evidence="1">The sequence shown here is derived from an EMBL/GenBank/DDBJ whole genome shotgun (WGS) entry which is preliminary data.</text>
</comment>
<reference evidence="1 2" key="1">
    <citation type="submission" date="2016-10" db="EMBL/GenBank/DDBJ databases">
        <title>Genome sequence of the basidiomycete white-rot fungus Trametes pubescens.</title>
        <authorList>
            <person name="Makela M.R."/>
            <person name="Granchi Z."/>
            <person name="Peng M."/>
            <person name="De Vries R.P."/>
            <person name="Grigoriev I."/>
            <person name="Riley R."/>
            <person name="Hilden K."/>
        </authorList>
    </citation>
    <scope>NUCLEOTIDE SEQUENCE [LARGE SCALE GENOMIC DNA]</scope>
    <source>
        <strain evidence="1 2">FBCC735</strain>
    </source>
</reference>
<accession>A0A1M2W074</accession>
<sequence length="203" mass="22945">MPLISTIITSINDCLDTSQGCIRQLPVVYTSCAAHSGGLDIFESCKEVKGGNIGVGDNLDLQYRMKAGDGWYVEVHVRITAIRVMSPRAVEFIGRKRDAVGNLLPNYILLHLPREEARLGRWPVLAFLRSQPWKIDTIPIREPLRVRPIKLRAPSALRRYLTTIKPDPEEIQALLKRIPSEVTINIRDERGRDCELTLAKIPK</sequence>
<dbReference type="EMBL" id="MNAD01000422">
    <property type="protein sequence ID" value="OJT13172.1"/>
    <property type="molecule type" value="Genomic_DNA"/>
</dbReference>
<dbReference type="OrthoDB" id="2758058at2759"/>
<evidence type="ECO:0000313" key="2">
    <source>
        <dbReference type="Proteomes" id="UP000184267"/>
    </source>
</evidence>
<dbReference type="Proteomes" id="UP000184267">
    <property type="component" value="Unassembled WGS sequence"/>
</dbReference>
<proteinExistence type="predicted"/>
<dbReference type="AlphaFoldDB" id="A0A1M2W074"/>